<dbReference type="eggNOG" id="COG4566">
    <property type="taxonomic scope" value="Bacteria"/>
</dbReference>
<comment type="caution">
    <text evidence="9">The sequence shown here is derived from an EMBL/GenBank/DDBJ whole genome shotgun (WGS) entry which is preliminary data.</text>
</comment>
<evidence type="ECO:0000313" key="10">
    <source>
        <dbReference type="Proteomes" id="UP000017842"/>
    </source>
</evidence>
<dbReference type="Proteomes" id="UP000017842">
    <property type="component" value="Unassembled WGS sequence"/>
</dbReference>
<dbReference type="SMART" id="SM00448">
    <property type="entry name" value="REC"/>
    <property type="match status" value="1"/>
</dbReference>
<dbReference type="InterPro" id="IPR001789">
    <property type="entry name" value="Sig_transdc_resp-reg_receiver"/>
</dbReference>
<dbReference type="FunFam" id="3.40.50.2300:FF:000018">
    <property type="entry name" value="DNA-binding transcriptional regulator NtrC"/>
    <property type="match status" value="1"/>
</dbReference>
<sequence length="208" mass="23267">MTTAPCVYIVDDDGAVRNGLRMFLETAGLKCKTFADAEQFLAQYRPEGSGCLILDVNLPGLNGPQLQRELNRLKIRLPIIFLTAYGDIPMSVRAIQAGAVDFLTKPIQSDALIKRILEVLDQEAEKEISMDKEQGFHGLVNTLTEREMEILPLAIAGIPNKEIGHRLGISHRTVEVHRIRILKKTGCQNFLELSRLCEINNFALKTKI</sequence>
<dbReference type="SMART" id="SM00421">
    <property type="entry name" value="HTH_LUXR"/>
    <property type="match status" value="1"/>
</dbReference>
<evidence type="ECO:0000256" key="6">
    <source>
        <dbReference type="PROSITE-ProRule" id="PRU00169"/>
    </source>
</evidence>
<dbReference type="Gene3D" id="3.40.50.2300">
    <property type="match status" value="1"/>
</dbReference>
<dbReference type="SUPFAM" id="SSF52172">
    <property type="entry name" value="CheY-like"/>
    <property type="match status" value="1"/>
</dbReference>
<dbReference type="STRING" id="1116472.MGMO_92c00180"/>
<keyword evidence="2" id="KW-0902">Two-component regulatory system</keyword>
<dbReference type="GO" id="GO:0003677">
    <property type="term" value="F:DNA binding"/>
    <property type="evidence" value="ECO:0007669"/>
    <property type="project" value="UniProtKB-KW"/>
</dbReference>
<dbReference type="RefSeq" id="WP_023495218.1">
    <property type="nucleotide sequence ID" value="NZ_AYLO01000088.1"/>
</dbReference>
<dbReference type="OrthoDB" id="9796655at2"/>
<dbReference type="PROSITE" id="PS50043">
    <property type="entry name" value="HTH_LUXR_2"/>
    <property type="match status" value="1"/>
</dbReference>
<dbReference type="PROSITE" id="PS50110">
    <property type="entry name" value="RESPONSE_REGULATORY"/>
    <property type="match status" value="1"/>
</dbReference>
<dbReference type="InterPro" id="IPR000792">
    <property type="entry name" value="Tscrpt_reg_LuxR_C"/>
</dbReference>
<dbReference type="CDD" id="cd17537">
    <property type="entry name" value="REC_FixJ"/>
    <property type="match status" value="1"/>
</dbReference>
<dbReference type="PROSITE" id="PS00622">
    <property type="entry name" value="HTH_LUXR_1"/>
    <property type="match status" value="1"/>
</dbReference>
<dbReference type="Pfam" id="PF00072">
    <property type="entry name" value="Response_reg"/>
    <property type="match status" value="1"/>
</dbReference>
<dbReference type="PANTHER" id="PTHR44688">
    <property type="entry name" value="DNA-BINDING TRANSCRIPTIONAL ACTIVATOR DEVR_DOSR"/>
    <property type="match status" value="1"/>
</dbReference>
<evidence type="ECO:0000259" key="8">
    <source>
        <dbReference type="PROSITE" id="PS50110"/>
    </source>
</evidence>
<dbReference type="PRINTS" id="PR00038">
    <property type="entry name" value="HTHLUXR"/>
</dbReference>
<evidence type="ECO:0000256" key="4">
    <source>
        <dbReference type="ARBA" id="ARBA00023125"/>
    </source>
</evidence>
<evidence type="ECO:0000256" key="5">
    <source>
        <dbReference type="ARBA" id="ARBA00023163"/>
    </source>
</evidence>
<feature type="domain" description="Response regulatory" evidence="8">
    <location>
        <begin position="6"/>
        <end position="120"/>
    </location>
</feature>
<organism evidence="9 10">
    <name type="scientific">Methyloglobulus morosus KoM1</name>
    <dbReference type="NCBI Taxonomy" id="1116472"/>
    <lineage>
        <taxon>Bacteria</taxon>
        <taxon>Pseudomonadati</taxon>
        <taxon>Pseudomonadota</taxon>
        <taxon>Gammaproteobacteria</taxon>
        <taxon>Methylococcales</taxon>
        <taxon>Methylococcaceae</taxon>
        <taxon>Methyloglobulus</taxon>
    </lineage>
</organism>
<dbReference type="GO" id="GO:0000160">
    <property type="term" value="P:phosphorelay signal transduction system"/>
    <property type="evidence" value="ECO:0007669"/>
    <property type="project" value="UniProtKB-KW"/>
</dbReference>
<keyword evidence="4" id="KW-0238">DNA-binding</keyword>
<dbReference type="PANTHER" id="PTHR44688:SF16">
    <property type="entry name" value="DNA-BINDING TRANSCRIPTIONAL ACTIVATOR DEVR_DOSR"/>
    <property type="match status" value="1"/>
</dbReference>
<name>V5DWK0_9GAMM</name>
<evidence type="ECO:0000256" key="1">
    <source>
        <dbReference type="ARBA" id="ARBA00022553"/>
    </source>
</evidence>
<dbReference type="InterPro" id="IPR036388">
    <property type="entry name" value="WH-like_DNA-bd_sf"/>
</dbReference>
<proteinExistence type="predicted"/>
<feature type="modified residue" description="4-aspartylphosphate" evidence="6">
    <location>
        <position position="55"/>
    </location>
</feature>
<accession>V5DWK0</accession>
<dbReference type="SUPFAM" id="SSF46894">
    <property type="entry name" value="C-terminal effector domain of the bipartite response regulators"/>
    <property type="match status" value="1"/>
</dbReference>
<dbReference type="Pfam" id="PF00196">
    <property type="entry name" value="GerE"/>
    <property type="match status" value="1"/>
</dbReference>
<reference evidence="9 10" key="1">
    <citation type="journal article" date="2013" name="Genome Announc.">
        <title>Draft Genome Sequence of the Methanotrophic Gammaproteobacterium Methyloglobulus morosus DSM 22980 Strain KoM1.</title>
        <authorList>
            <person name="Poehlein A."/>
            <person name="Deutzmann J.S."/>
            <person name="Daniel R."/>
            <person name="Simeonova D.D."/>
        </authorList>
    </citation>
    <scope>NUCLEOTIDE SEQUENCE [LARGE SCALE GENOMIC DNA]</scope>
    <source>
        <strain evidence="9 10">KoM1</strain>
    </source>
</reference>
<dbReference type="EMBL" id="AYLO01000088">
    <property type="protein sequence ID" value="ESS71716.1"/>
    <property type="molecule type" value="Genomic_DNA"/>
</dbReference>
<keyword evidence="5" id="KW-0804">Transcription</keyword>
<gene>
    <name evidence="9" type="primary">nodW</name>
    <name evidence="9" type="ORF">MGMO_92c00180</name>
</gene>
<protein>
    <submittedName>
        <fullName evidence="9">Nodulation protein W</fullName>
    </submittedName>
</protein>
<evidence type="ECO:0000259" key="7">
    <source>
        <dbReference type="PROSITE" id="PS50043"/>
    </source>
</evidence>
<evidence type="ECO:0000256" key="2">
    <source>
        <dbReference type="ARBA" id="ARBA00023012"/>
    </source>
</evidence>
<dbReference type="AlphaFoldDB" id="V5DWK0"/>
<keyword evidence="10" id="KW-1185">Reference proteome</keyword>
<feature type="domain" description="HTH luxR-type" evidence="7">
    <location>
        <begin position="137"/>
        <end position="201"/>
    </location>
</feature>
<keyword evidence="1 6" id="KW-0597">Phosphoprotein</keyword>
<keyword evidence="3" id="KW-0805">Transcription regulation</keyword>
<dbReference type="Gene3D" id="1.10.10.10">
    <property type="entry name" value="Winged helix-like DNA-binding domain superfamily/Winged helix DNA-binding domain"/>
    <property type="match status" value="1"/>
</dbReference>
<evidence type="ECO:0000313" key="9">
    <source>
        <dbReference type="EMBL" id="ESS71716.1"/>
    </source>
</evidence>
<dbReference type="GO" id="GO:0006355">
    <property type="term" value="P:regulation of DNA-templated transcription"/>
    <property type="evidence" value="ECO:0007669"/>
    <property type="project" value="InterPro"/>
</dbReference>
<dbReference type="CDD" id="cd06170">
    <property type="entry name" value="LuxR_C_like"/>
    <property type="match status" value="1"/>
</dbReference>
<dbReference type="InterPro" id="IPR016032">
    <property type="entry name" value="Sig_transdc_resp-reg_C-effctor"/>
</dbReference>
<evidence type="ECO:0000256" key="3">
    <source>
        <dbReference type="ARBA" id="ARBA00023015"/>
    </source>
</evidence>
<dbReference type="InterPro" id="IPR011006">
    <property type="entry name" value="CheY-like_superfamily"/>
</dbReference>